<dbReference type="PANTHER" id="PTHR12042">
    <property type="entry name" value="LACTOSYLCERAMIDE 4-ALPHA-GALACTOSYLTRANSFERASE ALPHA- 1,4-GALACTOSYLTRANSFERASE"/>
    <property type="match status" value="1"/>
</dbReference>
<gene>
    <name evidence="2" type="ORF">OAUR00152_LOCUS27448</name>
</gene>
<protein>
    <recommendedName>
        <fullName evidence="3">Alpha 1,4-glycosyltransferase domain-containing protein</fullName>
    </recommendedName>
</protein>
<dbReference type="EMBL" id="HBKQ01039784">
    <property type="protein sequence ID" value="CAE2262299.1"/>
    <property type="molecule type" value="Transcribed_RNA"/>
</dbReference>
<dbReference type="InterPro" id="IPR029044">
    <property type="entry name" value="Nucleotide-diphossugar_trans"/>
</dbReference>
<evidence type="ECO:0000256" key="1">
    <source>
        <dbReference type="SAM" id="SignalP"/>
    </source>
</evidence>
<dbReference type="InterPro" id="IPR007577">
    <property type="entry name" value="GlycoTrfase_DXD_sugar-bd_CS"/>
</dbReference>
<dbReference type="GO" id="GO:0006688">
    <property type="term" value="P:glycosphingolipid biosynthetic process"/>
    <property type="evidence" value="ECO:0007669"/>
    <property type="project" value="TreeGrafter"/>
</dbReference>
<dbReference type="AlphaFoldDB" id="A0A7S4JFR7"/>
<dbReference type="InterPro" id="IPR051981">
    <property type="entry name" value="Glycosyltransf_32"/>
</dbReference>
<reference evidence="2" key="1">
    <citation type="submission" date="2021-01" db="EMBL/GenBank/DDBJ databases">
        <authorList>
            <person name="Corre E."/>
            <person name="Pelletier E."/>
            <person name="Niang G."/>
            <person name="Scheremetjew M."/>
            <person name="Finn R."/>
            <person name="Kale V."/>
            <person name="Holt S."/>
            <person name="Cochrane G."/>
            <person name="Meng A."/>
            <person name="Brown T."/>
            <person name="Cohen L."/>
        </authorList>
    </citation>
    <scope>NUCLEOTIDE SEQUENCE</scope>
    <source>
        <strain evidence="2">Isolate 1302-5</strain>
    </source>
</reference>
<name>A0A7S4JFR7_9STRA</name>
<accession>A0A7S4JFR7</accession>
<dbReference type="Gene3D" id="3.90.550.20">
    <property type="match status" value="1"/>
</dbReference>
<sequence length="454" mass="51091">MNGPYTCSVILKLVFVVCFSCFALELHFKLSSEIKHAIVGGKQLAAKNENANAISPNWPPFTKRPFDYMLQHIWAQDKNCRVLAKYLRAKSSNHASPYDSVRLVHTEMLIKRNDNVDPRKEQLPVLSFLATQHESLTLNILISDEGALENSLKWLKVLLDHYSYGKRIRLQYFDPIFDVERLPLSKSETESIKRALSKEGVKHLASASDIRRYAVLFTYGGIWFDTDTIFLTDVRPLMGVDSVSLTQEKFFNNAFISTSTAHSEFMKRTLKRCAHLFQSDPKNENYFRFGPSLLQEMRNNMSETMPFTALPGCLVDTSWVGGFEGALGWDEMFSRNATEKNLAFLLDETGPFSFHWHGRWDKEMKKGSSASIAHAHFVRELGLDPIAFGASAELNLTAWKISKTTATVAVGNNQVNCGNHDASACEKCPQGNGASWCNGECVWDRKADVCASSS</sequence>
<keyword evidence="1" id="KW-0732">Signal</keyword>
<organism evidence="2">
    <name type="scientific">Odontella aurita</name>
    <dbReference type="NCBI Taxonomy" id="265563"/>
    <lineage>
        <taxon>Eukaryota</taxon>
        <taxon>Sar</taxon>
        <taxon>Stramenopiles</taxon>
        <taxon>Ochrophyta</taxon>
        <taxon>Bacillariophyta</taxon>
        <taxon>Mediophyceae</taxon>
        <taxon>Biddulphiophycidae</taxon>
        <taxon>Eupodiscales</taxon>
        <taxon>Odontellaceae</taxon>
        <taxon>Odontella</taxon>
    </lineage>
</organism>
<dbReference type="Pfam" id="PF04488">
    <property type="entry name" value="Gly_transf_sug"/>
    <property type="match status" value="1"/>
</dbReference>
<feature type="chain" id="PRO_5031007644" description="Alpha 1,4-glycosyltransferase domain-containing protein" evidence="1">
    <location>
        <begin position="24"/>
        <end position="454"/>
    </location>
</feature>
<dbReference type="SUPFAM" id="SSF53448">
    <property type="entry name" value="Nucleotide-diphospho-sugar transferases"/>
    <property type="match status" value="1"/>
</dbReference>
<dbReference type="GO" id="GO:0016020">
    <property type="term" value="C:membrane"/>
    <property type="evidence" value="ECO:0007669"/>
    <property type="project" value="GOC"/>
</dbReference>
<evidence type="ECO:0008006" key="3">
    <source>
        <dbReference type="Google" id="ProtNLM"/>
    </source>
</evidence>
<dbReference type="GO" id="GO:0016758">
    <property type="term" value="F:hexosyltransferase activity"/>
    <property type="evidence" value="ECO:0007669"/>
    <property type="project" value="TreeGrafter"/>
</dbReference>
<feature type="signal peptide" evidence="1">
    <location>
        <begin position="1"/>
        <end position="23"/>
    </location>
</feature>
<proteinExistence type="predicted"/>
<dbReference type="PANTHER" id="PTHR12042:SF21">
    <property type="entry name" value="ALPHA1,4-GALACTOSYLTRANSFERASE 1-RELATED"/>
    <property type="match status" value="1"/>
</dbReference>
<evidence type="ECO:0000313" key="2">
    <source>
        <dbReference type="EMBL" id="CAE2262299.1"/>
    </source>
</evidence>